<organism evidence="1">
    <name type="scientific">Megaviridae environmental sample</name>
    <dbReference type="NCBI Taxonomy" id="1737588"/>
    <lineage>
        <taxon>Viruses</taxon>
        <taxon>Varidnaviria</taxon>
        <taxon>Bamfordvirae</taxon>
        <taxon>Nucleocytoviricota</taxon>
        <taxon>Megaviricetes</taxon>
        <taxon>Imitervirales</taxon>
        <taxon>Mimiviridae</taxon>
        <taxon>environmental samples</taxon>
    </lineage>
</organism>
<name>A0A5J6VKR5_9VIRU</name>
<proteinExistence type="predicted"/>
<protein>
    <submittedName>
        <fullName evidence="1">Uncharacterized protein</fullName>
    </submittedName>
</protein>
<reference evidence="1" key="1">
    <citation type="journal article" date="2019" name="Philos. Trans. R. Soc. Lond., B, Biol. Sci.">
        <title>Targeted metagenomic recovery of four divergent viruses reveals shared and distinctive characteristics of giant viruses of marine eukaryotes.</title>
        <authorList>
            <person name="Needham D.M."/>
            <person name="Poirier C."/>
            <person name="Hehenberger E."/>
            <person name="Jimenez V."/>
            <person name="Swalwell J.E."/>
            <person name="Santoro A.E."/>
            <person name="Worden A.Z."/>
        </authorList>
    </citation>
    <scope>NUCLEOTIDE SEQUENCE</scope>
    <source>
        <strain evidence="1">MPacV-611</strain>
    </source>
</reference>
<evidence type="ECO:0000313" key="1">
    <source>
        <dbReference type="EMBL" id="QFG74610.1"/>
    </source>
</evidence>
<sequence length="68" mass="7888">MLSTTGQKIIKILFSAIKVNHAPPTLGRWKLKNSKEMELYINTLHADPGYDLQSHRYQKDRQHGVKIE</sequence>
<accession>A0A5J6VKR5</accession>
<dbReference type="EMBL" id="MN448289">
    <property type="protein sequence ID" value="QFG74610.1"/>
    <property type="molecule type" value="Genomic_DNA"/>
</dbReference>